<keyword evidence="2" id="KW-1185">Reference proteome</keyword>
<accession>A0AA35VVH9</accession>
<feature type="non-terminal residue" evidence="1">
    <location>
        <position position="107"/>
    </location>
</feature>
<gene>
    <name evidence="1" type="ORF">GBAR_LOCUS1439</name>
</gene>
<protein>
    <submittedName>
        <fullName evidence="1">Uncharacterized protein</fullName>
    </submittedName>
</protein>
<dbReference type="EMBL" id="CASHTH010000212">
    <property type="protein sequence ID" value="CAI7994406.1"/>
    <property type="molecule type" value="Genomic_DNA"/>
</dbReference>
<organism evidence="1 2">
    <name type="scientific">Geodia barretti</name>
    <name type="common">Barrett's horny sponge</name>
    <dbReference type="NCBI Taxonomy" id="519541"/>
    <lineage>
        <taxon>Eukaryota</taxon>
        <taxon>Metazoa</taxon>
        <taxon>Porifera</taxon>
        <taxon>Demospongiae</taxon>
        <taxon>Heteroscleromorpha</taxon>
        <taxon>Tetractinellida</taxon>
        <taxon>Astrophorina</taxon>
        <taxon>Geodiidae</taxon>
        <taxon>Geodia</taxon>
    </lineage>
</organism>
<evidence type="ECO:0000313" key="2">
    <source>
        <dbReference type="Proteomes" id="UP001174909"/>
    </source>
</evidence>
<sequence length="107" mass="11752">QGVLQIQLRRLGAAVLGIVSPSVCGEWRRCSATEGPNLRVRFSSQSRWSCQSCPDGQCSVFSLWISSRVSGWGVCSARLAMRQWWSASTLTCMLLAPTQMVVLVSET</sequence>
<comment type="caution">
    <text evidence="1">The sequence shown here is derived from an EMBL/GenBank/DDBJ whole genome shotgun (WGS) entry which is preliminary data.</text>
</comment>
<evidence type="ECO:0000313" key="1">
    <source>
        <dbReference type="EMBL" id="CAI7994406.1"/>
    </source>
</evidence>
<reference evidence="1" key="1">
    <citation type="submission" date="2023-03" db="EMBL/GenBank/DDBJ databases">
        <authorList>
            <person name="Steffen K."/>
            <person name="Cardenas P."/>
        </authorList>
    </citation>
    <scope>NUCLEOTIDE SEQUENCE</scope>
</reference>
<proteinExistence type="predicted"/>
<name>A0AA35VVH9_GEOBA</name>
<dbReference type="Proteomes" id="UP001174909">
    <property type="component" value="Unassembled WGS sequence"/>
</dbReference>
<dbReference type="AlphaFoldDB" id="A0AA35VVH9"/>